<evidence type="ECO:0000313" key="2">
    <source>
        <dbReference type="EMBL" id="OZG68437.1"/>
    </source>
</evidence>
<name>A0A261GAH9_9BIFI</name>
<protein>
    <submittedName>
        <fullName evidence="2">GCN5 family acetyltransferase</fullName>
    </submittedName>
</protein>
<keyword evidence="2" id="KW-0808">Transferase</keyword>
<dbReference type="CDD" id="cd04301">
    <property type="entry name" value="NAT_SF"/>
    <property type="match status" value="1"/>
</dbReference>
<gene>
    <name evidence="2" type="ORF">BAQU_0254</name>
</gene>
<dbReference type="GO" id="GO:0016747">
    <property type="term" value="F:acyltransferase activity, transferring groups other than amino-acyl groups"/>
    <property type="evidence" value="ECO:0007669"/>
    <property type="project" value="InterPro"/>
</dbReference>
<dbReference type="InterPro" id="IPR016181">
    <property type="entry name" value="Acyl_CoA_acyltransferase"/>
</dbReference>
<evidence type="ECO:0000259" key="1">
    <source>
        <dbReference type="PROSITE" id="PS51186"/>
    </source>
</evidence>
<accession>A0A261GAH9</accession>
<dbReference type="GeneID" id="98294937"/>
<evidence type="ECO:0000313" key="3">
    <source>
        <dbReference type="Proteomes" id="UP000216451"/>
    </source>
</evidence>
<reference evidence="2 3" key="1">
    <citation type="journal article" date="2017" name="BMC Genomics">
        <title>Comparative genomic and phylogenomic analyses of the Bifidobacteriaceae family.</title>
        <authorList>
            <person name="Lugli G.A."/>
            <person name="Milani C."/>
            <person name="Turroni F."/>
            <person name="Duranti S."/>
            <person name="Mancabelli L."/>
            <person name="Mangifesta M."/>
            <person name="Ferrario C."/>
            <person name="Modesto M."/>
            <person name="Mattarelli P."/>
            <person name="Jiri K."/>
            <person name="van Sinderen D."/>
            <person name="Ventura M."/>
        </authorList>
    </citation>
    <scope>NUCLEOTIDE SEQUENCE [LARGE SCALE GENOMIC DNA]</scope>
    <source>
        <strain evidence="2 3">LMG 28769</strain>
    </source>
</reference>
<dbReference type="InterPro" id="IPR000182">
    <property type="entry name" value="GNAT_dom"/>
</dbReference>
<dbReference type="RefSeq" id="WP_094692249.1">
    <property type="nucleotide sequence ID" value="NZ_CALENZ010000007.1"/>
</dbReference>
<dbReference type="Gene3D" id="3.40.630.30">
    <property type="match status" value="1"/>
</dbReference>
<dbReference type="PROSITE" id="PS51186">
    <property type="entry name" value="GNAT"/>
    <property type="match status" value="1"/>
</dbReference>
<organism evidence="2 3">
    <name type="scientific">Bifidobacterium aquikefiri</name>
    <dbReference type="NCBI Taxonomy" id="1653207"/>
    <lineage>
        <taxon>Bacteria</taxon>
        <taxon>Bacillati</taxon>
        <taxon>Actinomycetota</taxon>
        <taxon>Actinomycetes</taxon>
        <taxon>Bifidobacteriales</taxon>
        <taxon>Bifidobacteriaceae</taxon>
        <taxon>Bifidobacterium</taxon>
    </lineage>
</organism>
<dbReference type="EMBL" id="MWXA01000002">
    <property type="protein sequence ID" value="OZG68437.1"/>
    <property type="molecule type" value="Genomic_DNA"/>
</dbReference>
<dbReference type="OrthoDB" id="9773249at2"/>
<feature type="domain" description="N-acetyltransferase" evidence="1">
    <location>
        <begin position="9"/>
        <end position="148"/>
    </location>
</feature>
<dbReference type="SUPFAM" id="SSF55729">
    <property type="entry name" value="Acyl-CoA N-acyltransferases (Nat)"/>
    <property type="match status" value="1"/>
</dbReference>
<dbReference type="AlphaFoldDB" id="A0A261GAH9"/>
<sequence>MTGKIVLCTDYSSGFGAIDAYRLCISHFYPDFDDWFSKKVLPDMGITRQILFFIGDDGSVQGAEVLKDSPAEKKICAIRVLPKYREQGIGTMLVGAALDVLGTAYPLITTPEEINDSFEGIFKYFNFKLEGVYNNYYREGIREFSYNGLLRPSYETPWKKETETMQLMGI</sequence>
<dbReference type="Proteomes" id="UP000216451">
    <property type="component" value="Unassembled WGS sequence"/>
</dbReference>
<comment type="caution">
    <text evidence="2">The sequence shown here is derived from an EMBL/GenBank/DDBJ whole genome shotgun (WGS) entry which is preliminary data.</text>
</comment>
<keyword evidence="3" id="KW-1185">Reference proteome</keyword>
<dbReference type="Pfam" id="PF00583">
    <property type="entry name" value="Acetyltransf_1"/>
    <property type="match status" value="1"/>
</dbReference>
<proteinExistence type="predicted"/>